<organism evidence="1 2">
    <name type="scientific">Archangium lansingense</name>
    <dbReference type="NCBI Taxonomy" id="2995310"/>
    <lineage>
        <taxon>Bacteria</taxon>
        <taxon>Pseudomonadati</taxon>
        <taxon>Myxococcota</taxon>
        <taxon>Myxococcia</taxon>
        <taxon>Myxococcales</taxon>
        <taxon>Cystobacterineae</taxon>
        <taxon>Archangiaceae</taxon>
        <taxon>Archangium</taxon>
    </lineage>
</organism>
<name>A0ABT4AF45_9BACT</name>
<comment type="caution">
    <text evidence="1">The sequence shown here is derived from an EMBL/GenBank/DDBJ whole genome shotgun (WGS) entry which is preliminary data.</text>
</comment>
<reference evidence="1 2" key="1">
    <citation type="submission" date="2022-11" db="EMBL/GenBank/DDBJ databases">
        <title>Minimal conservation of predation-associated metabolite biosynthetic gene clusters underscores biosynthetic potential of Myxococcota including descriptions for ten novel species: Archangium lansinium sp. nov., Myxococcus landrumus sp. nov., Nannocystis bai.</title>
        <authorList>
            <person name="Ahearne A."/>
            <person name="Stevens C."/>
            <person name="Phillips K."/>
        </authorList>
    </citation>
    <scope>NUCLEOTIDE SEQUENCE [LARGE SCALE GENOMIC DNA]</scope>
    <source>
        <strain evidence="1 2">MIWBW</strain>
    </source>
</reference>
<dbReference type="EMBL" id="JAPNKA010000001">
    <property type="protein sequence ID" value="MCY1080245.1"/>
    <property type="molecule type" value="Genomic_DNA"/>
</dbReference>
<protein>
    <submittedName>
        <fullName evidence="1">Uncharacterized protein</fullName>
    </submittedName>
</protein>
<evidence type="ECO:0000313" key="2">
    <source>
        <dbReference type="Proteomes" id="UP001207654"/>
    </source>
</evidence>
<evidence type="ECO:0000313" key="1">
    <source>
        <dbReference type="EMBL" id="MCY1080245.1"/>
    </source>
</evidence>
<proteinExistence type="predicted"/>
<dbReference type="RefSeq" id="WP_267538919.1">
    <property type="nucleotide sequence ID" value="NZ_JAPNKA010000001.1"/>
</dbReference>
<keyword evidence="2" id="KW-1185">Reference proteome</keyword>
<sequence length="383" mass="42669">MFLHTDPRGDASLALPPEMQPLPLSKAIELIHQLPGRLTAEASATAEFKLTSAVLVEQRDEFIPPLAQLLGMEVGDPTDFRRGLTQSFRERTPGIQDRDLSYDDIRNVIYGDLGSTTLAEPPAQEAPPAPLAYPPYPTREKGLRKMLLDVLGLTAEAPAQQEARARFVAEAALLRAQKPESTVDLNTLVTTVDIPSESRCDFALLAQTLDPRSWGPSPFWPECFQVNLSPDGRDFVPFPTADAAPRGTDWEGFLFEHVEWNWNTFRVASFRNFLNIVYKVDAAKQKIDMQFSLFSCEGSELFVVSFDRGIDVDVGFQTVEPIRNPLPGGARFKLRTVKNIRYSDLLDRRILTPAPLGSGQILSLLAPVVVGLWMNELVKKLYC</sequence>
<dbReference type="Proteomes" id="UP001207654">
    <property type="component" value="Unassembled WGS sequence"/>
</dbReference>
<accession>A0ABT4AF45</accession>
<gene>
    <name evidence="1" type="ORF">OV287_37915</name>
</gene>